<keyword evidence="1" id="KW-0472">Membrane</keyword>
<accession>A0A0K0DI58</accession>
<dbReference type="Proteomes" id="UP000035642">
    <property type="component" value="Unassembled WGS sequence"/>
</dbReference>
<sequence>LLCEVIDWILAVFYPVCFHSASLLARLLPFIIGFIFCTTVVTGLIIIDANTETMPCVSSPTDMAILFTYDISLALAAICMVALVALLARKLNSSLCKPILFHFVSTLILIGVPLLVVTVLKDVGHSKSVVTAANVTNLLVATHAILHSGFFTYNHEDYRVSQYNSIVKTCLDRSATTE</sequence>
<protein>
    <submittedName>
        <fullName evidence="3">G_PROTEIN_RECEP_F1_2 domain-containing protein</fullName>
    </submittedName>
</protein>
<feature type="transmembrane region" description="Helical" evidence="1">
    <location>
        <begin position="99"/>
        <end position="120"/>
    </location>
</feature>
<name>A0A0K0DI58_ANGCA</name>
<feature type="transmembrane region" description="Helical" evidence="1">
    <location>
        <begin position="27"/>
        <end position="47"/>
    </location>
</feature>
<evidence type="ECO:0000256" key="1">
    <source>
        <dbReference type="SAM" id="Phobius"/>
    </source>
</evidence>
<evidence type="ECO:0000313" key="2">
    <source>
        <dbReference type="Proteomes" id="UP000035642"/>
    </source>
</evidence>
<organism evidence="2 3">
    <name type="scientific">Angiostrongylus cantonensis</name>
    <name type="common">Rat lungworm</name>
    <dbReference type="NCBI Taxonomy" id="6313"/>
    <lineage>
        <taxon>Eukaryota</taxon>
        <taxon>Metazoa</taxon>
        <taxon>Ecdysozoa</taxon>
        <taxon>Nematoda</taxon>
        <taxon>Chromadorea</taxon>
        <taxon>Rhabditida</taxon>
        <taxon>Rhabditina</taxon>
        <taxon>Rhabditomorpha</taxon>
        <taxon>Strongyloidea</taxon>
        <taxon>Metastrongylidae</taxon>
        <taxon>Angiostrongylus</taxon>
    </lineage>
</organism>
<dbReference type="AlphaFoldDB" id="A0A0K0DI58"/>
<feature type="transmembrane region" description="Helical" evidence="1">
    <location>
        <begin position="67"/>
        <end position="87"/>
    </location>
</feature>
<proteinExistence type="predicted"/>
<reference evidence="2" key="1">
    <citation type="submission" date="2012-09" db="EMBL/GenBank/DDBJ databases">
        <authorList>
            <person name="Martin A.A."/>
        </authorList>
    </citation>
    <scope>NUCLEOTIDE SEQUENCE</scope>
</reference>
<dbReference type="WBParaSite" id="ACAC_0001094901-mRNA-1">
    <property type="protein sequence ID" value="ACAC_0001094901-mRNA-1"/>
    <property type="gene ID" value="ACAC_0001094901"/>
</dbReference>
<reference evidence="3" key="2">
    <citation type="submission" date="2017-02" db="UniProtKB">
        <authorList>
            <consortium name="WormBaseParasite"/>
        </authorList>
    </citation>
    <scope>IDENTIFICATION</scope>
</reference>
<keyword evidence="2" id="KW-1185">Reference proteome</keyword>
<feature type="transmembrane region" description="Helical" evidence="1">
    <location>
        <begin position="132"/>
        <end position="153"/>
    </location>
</feature>
<keyword evidence="1" id="KW-0812">Transmembrane</keyword>
<evidence type="ECO:0000313" key="3">
    <source>
        <dbReference type="WBParaSite" id="ACAC_0001094901-mRNA-1"/>
    </source>
</evidence>
<keyword evidence="1" id="KW-1133">Transmembrane helix</keyword>